<reference evidence="3" key="1">
    <citation type="journal article" date="2019" name="Int. J. Syst. Evol. Microbiol.">
        <title>The Global Catalogue of Microorganisms (GCM) 10K type strain sequencing project: providing services to taxonomists for standard genome sequencing and annotation.</title>
        <authorList>
            <consortium name="The Broad Institute Genomics Platform"/>
            <consortium name="The Broad Institute Genome Sequencing Center for Infectious Disease"/>
            <person name="Wu L."/>
            <person name="Ma J."/>
        </authorList>
    </citation>
    <scope>NUCLEOTIDE SEQUENCE [LARGE SCALE GENOMIC DNA]</scope>
    <source>
        <strain evidence="3">CECT 7069</strain>
    </source>
</reference>
<proteinExistence type="predicted"/>
<feature type="compositionally biased region" description="Low complexity" evidence="1">
    <location>
        <begin position="112"/>
        <end position="122"/>
    </location>
</feature>
<keyword evidence="3" id="KW-1185">Reference proteome</keyword>
<sequence length="128" mass="14056">MMNSYVPERGPEMAGSGNSFLAVLGIPSREWDRSNCRLANEVDAPVMVERSRGGSKADATGTRRDTAMIARHDVPRPRVELLIEVRRKDGGEHDCPPLHESVVRLRDDDLVSGRASSSSARSPNECAR</sequence>
<feature type="region of interest" description="Disordered" evidence="1">
    <location>
        <begin position="49"/>
        <end position="68"/>
    </location>
</feature>
<organism evidence="2 3">
    <name type="scientific">Methylobacterium adhaesivum</name>
    <dbReference type="NCBI Taxonomy" id="333297"/>
    <lineage>
        <taxon>Bacteria</taxon>
        <taxon>Pseudomonadati</taxon>
        <taxon>Pseudomonadota</taxon>
        <taxon>Alphaproteobacteria</taxon>
        <taxon>Hyphomicrobiales</taxon>
        <taxon>Methylobacteriaceae</taxon>
        <taxon>Methylobacterium</taxon>
    </lineage>
</organism>
<dbReference type="RefSeq" id="WP_238227231.1">
    <property type="nucleotide sequence ID" value="NZ_BPQD01000025.1"/>
</dbReference>
<comment type="caution">
    <text evidence="2">The sequence shown here is derived from an EMBL/GenBank/DDBJ whole genome shotgun (WGS) entry which is preliminary data.</text>
</comment>
<feature type="compositionally biased region" description="Basic and acidic residues" evidence="1">
    <location>
        <begin position="88"/>
        <end position="111"/>
    </location>
</feature>
<evidence type="ECO:0000313" key="2">
    <source>
        <dbReference type="EMBL" id="MDN3591816.1"/>
    </source>
</evidence>
<accession>A0ABT8BKH4</accession>
<feature type="region of interest" description="Disordered" evidence="1">
    <location>
        <begin position="88"/>
        <end position="128"/>
    </location>
</feature>
<dbReference type="EMBL" id="JAUFPX010000012">
    <property type="protein sequence ID" value="MDN3591816.1"/>
    <property type="molecule type" value="Genomic_DNA"/>
</dbReference>
<name>A0ABT8BKH4_9HYPH</name>
<evidence type="ECO:0000256" key="1">
    <source>
        <dbReference type="SAM" id="MobiDB-lite"/>
    </source>
</evidence>
<protein>
    <submittedName>
        <fullName evidence="2">Uncharacterized protein</fullName>
    </submittedName>
</protein>
<evidence type="ECO:0000313" key="3">
    <source>
        <dbReference type="Proteomes" id="UP001224644"/>
    </source>
</evidence>
<dbReference type="Proteomes" id="UP001224644">
    <property type="component" value="Unassembled WGS sequence"/>
</dbReference>
<gene>
    <name evidence="2" type="ORF">QWZ12_14525</name>
</gene>